<evidence type="ECO:0000313" key="2">
    <source>
        <dbReference type="EMBL" id="KAF2301309.1"/>
    </source>
</evidence>
<evidence type="ECO:0000313" key="3">
    <source>
        <dbReference type="Proteomes" id="UP000467840"/>
    </source>
</evidence>
<feature type="signal peptide" evidence="1">
    <location>
        <begin position="1"/>
        <end position="24"/>
    </location>
</feature>
<comment type="caution">
    <text evidence="2">The sequence shown here is derived from an EMBL/GenBank/DDBJ whole genome shotgun (WGS) entry which is preliminary data.</text>
</comment>
<protein>
    <submittedName>
        <fullName evidence="2">Uncharacterized protein</fullName>
    </submittedName>
</protein>
<keyword evidence="3" id="KW-1185">Reference proteome</keyword>
<accession>A0A6A6LNW1</accession>
<dbReference type="PANTHER" id="PTHR34590:SF10">
    <property type="entry name" value="RECEPTOR-LIKE PROTEIN KINASE HERK 1"/>
    <property type="match status" value="1"/>
</dbReference>
<dbReference type="PANTHER" id="PTHR34590">
    <property type="entry name" value="OS03G0124300 PROTEIN-RELATED"/>
    <property type="match status" value="1"/>
</dbReference>
<name>A0A6A6LNW1_HEVBR</name>
<organism evidence="2 3">
    <name type="scientific">Hevea brasiliensis</name>
    <name type="common">Para rubber tree</name>
    <name type="synonym">Siphonia brasiliensis</name>
    <dbReference type="NCBI Taxonomy" id="3981"/>
    <lineage>
        <taxon>Eukaryota</taxon>
        <taxon>Viridiplantae</taxon>
        <taxon>Streptophyta</taxon>
        <taxon>Embryophyta</taxon>
        <taxon>Tracheophyta</taxon>
        <taxon>Spermatophyta</taxon>
        <taxon>Magnoliopsida</taxon>
        <taxon>eudicotyledons</taxon>
        <taxon>Gunneridae</taxon>
        <taxon>Pentapetalae</taxon>
        <taxon>rosids</taxon>
        <taxon>fabids</taxon>
        <taxon>Malpighiales</taxon>
        <taxon>Euphorbiaceae</taxon>
        <taxon>Crotonoideae</taxon>
        <taxon>Micrandreae</taxon>
        <taxon>Hevea</taxon>
    </lineage>
</organism>
<gene>
    <name evidence="2" type="ORF">GH714_022554</name>
</gene>
<dbReference type="GO" id="GO:0004714">
    <property type="term" value="F:transmembrane receptor protein tyrosine kinase activity"/>
    <property type="evidence" value="ECO:0007669"/>
    <property type="project" value="InterPro"/>
</dbReference>
<dbReference type="EMBL" id="JAAGAX010000010">
    <property type="protein sequence ID" value="KAF2301309.1"/>
    <property type="molecule type" value="Genomic_DNA"/>
</dbReference>
<keyword evidence="1" id="KW-0732">Signal</keyword>
<dbReference type="Proteomes" id="UP000467840">
    <property type="component" value="Chromosome 4"/>
</dbReference>
<dbReference type="InterPro" id="IPR045272">
    <property type="entry name" value="ANXUR1/2-like"/>
</dbReference>
<reference evidence="2 3" key="1">
    <citation type="journal article" date="2020" name="Mol. Plant">
        <title>The Chromosome-Based Rubber Tree Genome Provides New Insights into Spurge Genome Evolution and Rubber Biosynthesis.</title>
        <authorList>
            <person name="Liu J."/>
            <person name="Shi C."/>
            <person name="Shi C.C."/>
            <person name="Li W."/>
            <person name="Zhang Q.J."/>
            <person name="Zhang Y."/>
            <person name="Li K."/>
            <person name="Lu H.F."/>
            <person name="Shi C."/>
            <person name="Zhu S.T."/>
            <person name="Xiao Z.Y."/>
            <person name="Nan H."/>
            <person name="Yue Y."/>
            <person name="Zhu X.G."/>
            <person name="Wu Y."/>
            <person name="Hong X.N."/>
            <person name="Fan G.Y."/>
            <person name="Tong Y."/>
            <person name="Zhang D."/>
            <person name="Mao C.L."/>
            <person name="Liu Y.L."/>
            <person name="Hao S.J."/>
            <person name="Liu W.Q."/>
            <person name="Lv M.Q."/>
            <person name="Zhang H.B."/>
            <person name="Liu Y."/>
            <person name="Hu-Tang G.R."/>
            <person name="Wang J.P."/>
            <person name="Wang J.H."/>
            <person name="Sun Y.H."/>
            <person name="Ni S.B."/>
            <person name="Chen W.B."/>
            <person name="Zhang X.C."/>
            <person name="Jiao Y.N."/>
            <person name="Eichler E.E."/>
            <person name="Li G.H."/>
            <person name="Liu X."/>
            <person name="Gao L.Z."/>
        </authorList>
    </citation>
    <scope>NUCLEOTIDE SEQUENCE [LARGE SCALE GENOMIC DNA]</scope>
    <source>
        <strain evidence="3">cv. GT1</strain>
        <tissue evidence="2">Leaf</tissue>
    </source>
</reference>
<dbReference type="AlphaFoldDB" id="A0A6A6LNW1"/>
<evidence type="ECO:0000256" key="1">
    <source>
        <dbReference type="SAM" id="SignalP"/>
    </source>
</evidence>
<feature type="chain" id="PRO_5025499637" evidence="1">
    <location>
        <begin position="25"/>
        <end position="168"/>
    </location>
</feature>
<sequence length="168" mass="18367">MSDRGLEFFIRSLTILRLACLCCGFNPVDNYLVDCGSTKDTRVGNRVFLADDSTTIPSKNSFAFLNALEVVSVSDALITDDASTYNPLGRFQGLFSQALETHYRVNMGGPTIFPENDTLGRTWVSDQSYLVNPNVATNISENGGDKYLLQDEATPDIAPPAFMLLGPL</sequence>
<proteinExistence type="predicted"/>